<reference evidence="3 4" key="1">
    <citation type="submission" date="2018-06" db="EMBL/GenBank/DDBJ databases">
        <title>Genomic Encyclopedia of Archaeal and Bacterial Type Strains, Phase II (KMG-II): from individual species to whole genera.</title>
        <authorList>
            <person name="Goeker M."/>
        </authorList>
    </citation>
    <scope>NUCLEOTIDE SEQUENCE [LARGE SCALE GENOMIC DNA]</scope>
    <source>
        <strain evidence="3 4">ATCC BAA-1881</strain>
    </source>
</reference>
<proteinExistence type="predicted"/>
<dbReference type="InterPro" id="IPR046802">
    <property type="entry name" value="OpcA_G6PD_C"/>
</dbReference>
<dbReference type="InterPro" id="IPR046801">
    <property type="entry name" value="OpcA_G6PD_N"/>
</dbReference>
<evidence type="ECO:0000313" key="3">
    <source>
        <dbReference type="EMBL" id="PZW36431.1"/>
    </source>
</evidence>
<name>A0A326UEY4_THEHA</name>
<dbReference type="InterPro" id="IPR004555">
    <property type="entry name" value="G6PDH_assembly_OpcA"/>
</dbReference>
<comment type="caution">
    <text evidence="3">The sequence shown here is derived from an EMBL/GenBank/DDBJ whole genome shotgun (WGS) entry which is preliminary data.</text>
</comment>
<dbReference type="RefSeq" id="WP_111318670.1">
    <property type="nucleotide sequence ID" value="NZ_BIFX01000001.1"/>
</dbReference>
<evidence type="ECO:0000313" key="4">
    <source>
        <dbReference type="Proteomes" id="UP000248806"/>
    </source>
</evidence>
<protein>
    <submittedName>
        <fullName evidence="3">Glucose-6-phosphate dehydrogenase-related protein OpcA</fullName>
    </submittedName>
</protein>
<organism evidence="3 4">
    <name type="scientific">Thermosporothrix hazakensis</name>
    <dbReference type="NCBI Taxonomy" id="644383"/>
    <lineage>
        <taxon>Bacteria</taxon>
        <taxon>Bacillati</taxon>
        <taxon>Chloroflexota</taxon>
        <taxon>Ktedonobacteria</taxon>
        <taxon>Ktedonobacterales</taxon>
        <taxon>Thermosporotrichaceae</taxon>
        <taxon>Thermosporothrix</taxon>
    </lineage>
</organism>
<accession>A0A326UEY4</accession>
<dbReference type="Pfam" id="PF20171">
    <property type="entry name" value="OpcA_G6PD_C"/>
    <property type="match status" value="1"/>
</dbReference>
<dbReference type="PANTHER" id="PTHR38658">
    <property type="entry name" value="OXPP CYCLE PROTEIN OPCA-RELATED"/>
    <property type="match status" value="1"/>
</dbReference>
<feature type="domain" description="Glucose-6-phosphate dehydrogenase assembly protein OpcA C-terminal" evidence="2">
    <location>
        <begin position="200"/>
        <end position="286"/>
    </location>
</feature>
<keyword evidence="4" id="KW-1185">Reference proteome</keyword>
<evidence type="ECO:0000259" key="2">
    <source>
        <dbReference type="Pfam" id="PF20171"/>
    </source>
</evidence>
<dbReference type="AlphaFoldDB" id="A0A326UEY4"/>
<dbReference type="OrthoDB" id="128564at2"/>
<dbReference type="Proteomes" id="UP000248806">
    <property type="component" value="Unassembled WGS sequence"/>
</dbReference>
<dbReference type="Pfam" id="PF10128">
    <property type="entry name" value="OpcA_G6PD_assem"/>
    <property type="match status" value="1"/>
</dbReference>
<sequence>MTKVSTGNTEPRLPWAGKQVRMEDVEETLAELWHLSADNVRIGQNIRVRTSVLNFVICAPNLAAAQHASAGLRNLGSTHIGRVILLILNPDPGAPPGVSTWVTLRSFPIVSDMMRHTFEQVTVLLSGSAASAADTILQPLFKPDLPVYLWWLQDVPTDNPLFHHLANSSSRVIVDSHGFFQPEASLMQLAQISRALRDSALSDLNWSRITHWRQLVAQFFDVPAYQRYLEGVFRIEVEHSVLPTDSAEDTRPARSPIAGATVNATRALLLAAWLKTSLNWHIDPSHPDNYRDPETGAYTWHTLHRTGPLHFIPTEETAEGLYPEPVISHSGEGTIFVRPRVQPGLPPGSICLVRLSSTVDGKLATFTVNRTDDREHALTVVTLPEGASPPRTVPIPGTQPAIDLLHEELEIIGRDHLYEDTLQEVSQLLSEI</sequence>
<gene>
    <name evidence="3" type="ORF">EI42_00605</name>
</gene>
<feature type="domain" description="Glucose-6-phosphate dehydrogenase assembly protein OpcA N-terminal" evidence="1">
    <location>
        <begin position="77"/>
        <end position="191"/>
    </location>
</feature>
<dbReference type="EMBL" id="QKUF01000001">
    <property type="protein sequence ID" value="PZW36431.1"/>
    <property type="molecule type" value="Genomic_DNA"/>
</dbReference>
<evidence type="ECO:0000259" key="1">
    <source>
        <dbReference type="Pfam" id="PF10128"/>
    </source>
</evidence>
<dbReference type="PANTHER" id="PTHR38658:SF1">
    <property type="entry name" value="OXPP CYCLE PROTEIN OPCA-RELATED"/>
    <property type="match status" value="1"/>
</dbReference>